<keyword evidence="1" id="KW-0732">Signal</keyword>
<dbReference type="RefSeq" id="XP_022340327.1">
    <property type="nucleotide sequence ID" value="XM_022484619.1"/>
</dbReference>
<dbReference type="Proteomes" id="UP000694844">
    <property type="component" value="Chromosome 5"/>
</dbReference>
<feature type="domain" description="EGF-like" evidence="2 3">
    <location>
        <begin position="65"/>
        <end position="76"/>
    </location>
</feature>
<dbReference type="PROSITE" id="PS01186">
    <property type="entry name" value="EGF_2"/>
    <property type="match status" value="1"/>
</dbReference>
<feature type="chain" id="PRO_5034829942" evidence="1">
    <location>
        <begin position="18"/>
        <end position="151"/>
    </location>
</feature>
<keyword evidence="4" id="KW-1185">Reference proteome</keyword>
<dbReference type="SUPFAM" id="SSF57196">
    <property type="entry name" value="EGF/Laminin"/>
    <property type="match status" value="1"/>
</dbReference>
<dbReference type="PROSITE" id="PS00022">
    <property type="entry name" value="EGF_1"/>
    <property type="match status" value="1"/>
</dbReference>
<proteinExistence type="predicted"/>
<dbReference type="AlphaFoldDB" id="A0A8B8EI46"/>
<evidence type="ECO:0000256" key="1">
    <source>
        <dbReference type="SAM" id="SignalP"/>
    </source>
</evidence>
<protein>
    <submittedName>
        <fullName evidence="5">Disintegrin and metalloproteinase domain-containing protein 11-like</fullName>
    </submittedName>
</protein>
<name>A0A8B8EI46_CRAVI</name>
<accession>A0A8B8EI46</accession>
<evidence type="ECO:0000313" key="4">
    <source>
        <dbReference type="Proteomes" id="UP000694844"/>
    </source>
</evidence>
<reference evidence="5" key="1">
    <citation type="submission" date="2025-08" db="UniProtKB">
        <authorList>
            <consortium name="RefSeq"/>
        </authorList>
    </citation>
    <scope>IDENTIFICATION</scope>
    <source>
        <tissue evidence="5">Whole sample</tissue>
    </source>
</reference>
<dbReference type="OrthoDB" id="10552502at2759"/>
<dbReference type="KEGG" id="cvn:111134982"/>
<dbReference type="GeneID" id="111134982"/>
<sequence length="151" mass="14890">MLACVIALVVFTTVCEMEVSAVYGGGTCSFPTTAPGGTTKCTAKENGFCSLDVINIDAKTSSGICICYPGYSGPMCATKDPTPSPTTPTGGSSSGGSSGSNAIGALALGSLAALALSQIGNGFGSGLGGNSGYSGYLAPQERLYLQQATAY</sequence>
<feature type="signal peptide" evidence="1">
    <location>
        <begin position="1"/>
        <end position="17"/>
    </location>
</feature>
<evidence type="ECO:0000259" key="2">
    <source>
        <dbReference type="PROSITE" id="PS00022"/>
    </source>
</evidence>
<evidence type="ECO:0000259" key="3">
    <source>
        <dbReference type="PROSITE" id="PS01186"/>
    </source>
</evidence>
<organism evidence="4 5">
    <name type="scientific">Crassostrea virginica</name>
    <name type="common">Eastern oyster</name>
    <dbReference type="NCBI Taxonomy" id="6565"/>
    <lineage>
        <taxon>Eukaryota</taxon>
        <taxon>Metazoa</taxon>
        <taxon>Spiralia</taxon>
        <taxon>Lophotrochozoa</taxon>
        <taxon>Mollusca</taxon>
        <taxon>Bivalvia</taxon>
        <taxon>Autobranchia</taxon>
        <taxon>Pteriomorphia</taxon>
        <taxon>Ostreida</taxon>
        <taxon>Ostreoidea</taxon>
        <taxon>Ostreidae</taxon>
        <taxon>Crassostrea</taxon>
    </lineage>
</organism>
<dbReference type="InterPro" id="IPR000742">
    <property type="entry name" value="EGF"/>
</dbReference>
<evidence type="ECO:0000313" key="5">
    <source>
        <dbReference type="RefSeq" id="XP_022340327.1"/>
    </source>
</evidence>
<gene>
    <name evidence="5" type="primary">LOC111134982</name>
</gene>